<name>A0A183SI41_SCHSO</name>
<organism evidence="3">
    <name type="scientific">Schistocephalus solidus</name>
    <name type="common">Tapeworm</name>
    <dbReference type="NCBI Taxonomy" id="70667"/>
    <lineage>
        <taxon>Eukaryota</taxon>
        <taxon>Metazoa</taxon>
        <taxon>Spiralia</taxon>
        <taxon>Lophotrochozoa</taxon>
        <taxon>Platyhelminthes</taxon>
        <taxon>Cestoda</taxon>
        <taxon>Eucestoda</taxon>
        <taxon>Diphyllobothriidea</taxon>
        <taxon>Diphyllobothriidae</taxon>
        <taxon>Schistocephalus</taxon>
    </lineage>
</organism>
<reference evidence="1 2" key="2">
    <citation type="submission" date="2018-11" db="EMBL/GenBank/DDBJ databases">
        <authorList>
            <consortium name="Pathogen Informatics"/>
        </authorList>
    </citation>
    <scope>NUCLEOTIDE SEQUENCE [LARGE SCALE GENOMIC DNA]</scope>
    <source>
        <strain evidence="1 2">NST_G2</strain>
    </source>
</reference>
<dbReference type="AlphaFoldDB" id="A0A183SI41"/>
<evidence type="ECO:0000313" key="1">
    <source>
        <dbReference type="EMBL" id="VDL90274.1"/>
    </source>
</evidence>
<proteinExistence type="predicted"/>
<sequence>MLVTFVPHFLAHTVFFPEKRSLEVKVFRRTAWAFANSSRDFSIRIHAFFKLQSLQEQQTLLGARLAIRLMNSLEDQRADLSPPSVPPCQRVARSQATLPPGRVRGCANASATVCVDGGSVVAKIAC</sequence>
<dbReference type="Proteomes" id="UP000275846">
    <property type="component" value="Unassembled WGS sequence"/>
</dbReference>
<dbReference type="EMBL" id="UYSU01032681">
    <property type="protein sequence ID" value="VDL90274.1"/>
    <property type="molecule type" value="Genomic_DNA"/>
</dbReference>
<accession>A0A183SI41</accession>
<evidence type="ECO:0000313" key="2">
    <source>
        <dbReference type="Proteomes" id="UP000275846"/>
    </source>
</evidence>
<keyword evidence="2" id="KW-1185">Reference proteome</keyword>
<gene>
    <name evidence="1" type="ORF">SSLN_LOCUS3889</name>
</gene>
<protein>
    <submittedName>
        <fullName evidence="1 3">Uncharacterized protein</fullName>
    </submittedName>
</protein>
<reference evidence="3" key="1">
    <citation type="submission" date="2016-06" db="UniProtKB">
        <authorList>
            <consortium name="WormBaseParasite"/>
        </authorList>
    </citation>
    <scope>IDENTIFICATION</scope>
</reference>
<dbReference type="WBParaSite" id="SSLN_0000401501-mRNA-1">
    <property type="protein sequence ID" value="SSLN_0000401501-mRNA-1"/>
    <property type="gene ID" value="SSLN_0000401501"/>
</dbReference>
<evidence type="ECO:0000313" key="3">
    <source>
        <dbReference type="WBParaSite" id="SSLN_0000401501-mRNA-1"/>
    </source>
</evidence>